<dbReference type="Ensembl" id="ENSMPUT00000014195.1">
    <property type="protein sequence ID" value="ENSMPUP00000013972.1"/>
    <property type="gene ID" value="ENSMPUG00000014080.1"/>
</dbReference>
<proteinExistence type="predicted"/>
<dbReference type="AlphaFoldDB" id="M3YRL2"/>
<reference evidence="2" key="1">
    <citation type="submission" date="2024-06" db="UniProtKB">
        <authorList>
            <consortium name="Ensembl"/>
        </authorList>
    </citation>
    <scope>IDENTIFICATION</scope>
</reference>
<feature type="compositionally biased region" description="Basic residues" evidence="1">
    <location>
        <begin position="58"/>
        <end position="76"/>
    </location>
</feature>
<organism evidence="2">
    <name type="scientific">Mustela putorius furo</name>
    <name type="common">European domestic ferret</name>
    <name type="synonym">Mustela furo</name>
    <dbReference type="NCBI Taxonomy" id="9669"/>
    <lineage>
        <taxon>Eukaryota</taxon>
        <taxon>Metazoa</taxon>
        <taxon>Chordata</taxon>
        <taxon>Craniata</taxon>
        <taxon>Vertebrata</taxon>
        <taxon>Euteleostomi</taxon>
        <taxon>Mammalia</taxon>
        <taxon>Eutheria</taxon>
        <taxon>Laurasiatheria</taxon>
        <taxon>Carnivora</taxon>
        <taxon>Caniformia</taxon>
        <taxon>Musteloidea</taxon>
        <taxon>Mustelidae</taxon>
        <taxon>Mustelinae</taxon>
        <taxon>Mustela</taxon>
    </lineage>
</organism>
<name>M3YRL2_MUSPF</name>
<evidence type="ECO:0000313" key="2">
    <source>
        <dbReference type="Ensembl" id="ENSMPUP00000013972.1"/>
    </source>
</evidence>
<dbReference type="HOGENOM" id="CLU_1614647_0_0_1"/>
<protein>
    <submittedName>
        <fullName evidence="2">Uncharacterized protein</fullName>
    </submittedName>
</protein>
<feature type="region of interest" description="Disordered" evidence="1">
    <location>
        <begin position="52"/>
        <end position="111"/>
    </location>
</feature>
<feature type="region of interest" description="Disordered" evidence="1">
    <location>
        <begin position="136"/>
        <end position="156"/>
    </location>
</feature>
<accession>M3YRL2</accession>
<feature type="compositionally biased region" description="Gly residues" evidence="1">
    <location>
        <begin position="94"/>
        <end position="105"/>
    </location>
</feature>
<evidence type="ECO:0000256" key="1">
    <source>
        <dbReference type="SAM" id="MobiDB-lite"/>
    </source>
</evidence>
<dbReference type="EMBL" id="AEYP01083901">
    <property type="status" value="NOT_ANNOTATED_CDS"/>
    <property type="molecule type" value="Genomic_DNA"/>
</dbReference>
<dbReference type="InParanoid" id="M3YRL2"/>
<feature type="compositionally biased region" description="Low complexity" evidence="1">
    <location>
        <begin position="82"/>
        <end position="93"/>
    </location>
</feature>
<sequence>GRVVDVRPAVVRRPPERAREVVGRPRPQEAVVCSPCRGRCGAWLVGTLQGARREGGRGRGRRGRLRGRCWGQRRRPGGGQGQAADEGAVAAAQGEGGLQGHGPGVGAAELGREAEHVAAATRPAAARHVLQFLKEGPNSCQEHPDEEDLPGSVTGINQFFKRKLQ</sequence>